<accession>A0ABX2XPX4</accession>
<dbReference type="InterPro" id="IPR008030">
    <property type="entry name" value="NmrA-like"/>
</dbReference>
<gene>
    <name evidence="2" type="ORF">FLP_01010</name>
</gene>
<protein>
    <recommendedName>
        <fullName evidence="1">NmrA-like domain-containing protein</fullName>
    </recommendedName>
</protein>
<dbReference type="InterPro" id="IPR036291">
    <property type="entry name" value="NAD(P)-bd_dom_sf"/>
</dbReference>
<dbReference type="Gene3D" id="3.90.25.10">
    <property type="entry name" value="UDP-galactose 4-epimerase, domain 1"/>
    <property type="match status" value="1"/>
</dbReference>
<evidence type="ECO:0000313" key="2">
    <source>
        <dbReference type="EMBL" id="OCB78313.1"/>
    </source>
</evidence>
<dbReference type="RefSeq" id="WP_065447636.1">
    <property type="nucleotide sequence ID" value="NZ_LVEN01000001.1"/>
</dbReference>
<organism evidence="2 3">
    <name type="scientific">Flavobacterium piscis</name>
    <dbReference type="NCBI Taxonomy" id="1114874"/>
    <lineage>
        <taxon>Bacteria</taxon>
        <taxon>Pseudomonadati</taxon>
        <taxon>Bacteroidota</taxon>
        <taxon>Flavobacteriia</taxon>
        <taxon>Flavobacteriales</taxon>
        <taxon>Flavobacteriaceae</taxon>
        <taxon>Flavobacterium</taxon>
    </lineage>
</organism>
<feature type="domain" description="NmrA-like" evidence="1">
    <location>
        <begin position="1"/>
        <end position="282"/>
    </location>
</feature>
<dbReference type="PANTHER" id="PTHR47129">
    <property type="entry name" value="QUINONE OXIDOREDUCTASE 2"/>
    <property type="match status" value="1"/>
</dbReference>
<dbReference type="Pfam" id="PF05368">
    <property type="entry name" value="NmrA"/>
    <property type="match status" value="1"/>
</dbReference>
<reference evidence="3" key="1">
    <citation type="submission" date="2016-03" db="EMBL/GenBank/DDBJ databases">
        <title>Draft genome sequence of Paenibacillus glacialis DSM 22343.</title>
        <authorList>
            <person name="Shin S.-K."/>
            <person name="Yi H."/>
        </authorList>
    </citation>
    <scope>NUCLEOTIDE SEQUENCE [LARGE SCALE GENOMIC DNA]</scope>
    <source>
        <strain evidence="3">CCUG 60099</strain>
    </source>
</reference>
<evidence type="ECO:0000313" key="3">
    <source>
        <dbReference type="Proteomes" id="UP000093343"/>
    </source>
</evidence>
<evidence type="ECO:0000259" key="1">
    <source>
        <dbReference type="Pfam" id="PF05368"/>
    </source>
</evidence>
<dbReference type="Gene3D" id="3.40.50.720">
    <property type="entry name" value="NAD(P)-binding Rossmann-like Domain"/>
    <property type="match status" value="1"/>
</dbReference>
<dbReference type="CDD" id="cd05269">
    <property type="entry name" value="TMR_SDR_a"/>
    <property type="match status" value="1"/>
</dbReference>
<proteinExistence type="predicted"/>
<sequence length="292" mass="32237">MNNKILITGATGNLGGLIVALLLQKTKAENIAVMLRNDKHAEKYSNMGVDIRIGDYDNQASMTQAFKGVDKLYFISSPDLEARLVQHKNVVEAAKEAKVGHIIYTSFSRKDQSAGHPLFTLAQGHLITEEAIIESAIPYTILLNNYYMEVIPLFAGENILSSKTIYFPALDGKSGFVARKDIAELSVEILVTEGHENKFYEVSGEKAYSFEEVAELISVSSGININYVSPMEEDFKKALKDFGVPDYAIELSVLSAKAIVEGEFEKTSDIFHNIMGKKATSLSEFISEKYGV</sequence>
<dbReference type="Proteomes" id="UP000093343">
    <property type="component" value="Unassembled WGS sequence"/>
</dbReference>
<dbReference type="SUPFAM" id="SSF51735">
    <property type="entry name" value="NAD(P)-binding Rossmann-fold domains"/>
    <property type="match status" value="1"/>
</dbReference>
<dbReference type="InterPro" id="IPR052718">
    <property type="entry name" value="NmrA-type_oxidoreductase"/>
</dbReference>
<keyword evidence="3" id="KW-1185">Reference proteome</keyword>
<name>A0ABX2XPX4_9FLAO</name>
<comment type="caution">
    <text evidence="2">The sequence shown here is derived from an EMBL/GenBank/DDBJ whole genome shotgun (WGS) entry which is preliminary data.</text>
</comment>
<dbReference type="PANTHER" id="PTHR47129:SF1">
    <property type="entry name" value="NMRA-LIKE DOMAIN-CONTAINING PROTEIN"/>
    <property type="match status" value="1"/>
</dbReference>
<dbReference type="EMBL" id="LVEN01000001">
    <property type="protein sequence ID" value="OCB78313.1"/>
    <property type="molecule type" value="Genomic_DNA"/>
</dbReference>